<sequence length="141" mass="16010">MLNNLVVRWVCEIYNASRARCPPRQHLRMPLLVMLFGGRIDWCPMRLNIFFSQGPSLSIYYQSAPSSPNVRGVAGPIGMSVRSTSLSDCASRLPPPTILLLRKGRSSHGVMTSIWTPYILGKRRKRRRSVFRRRLVVIGSL</sequence>
<protein>
    <submittedName>
        <fullName evidence="1">Uncharacterized protein</fullName>
    </submittedName>
</protein>
<accession>A0A1Q5UF31</accession>
<evidence type="ECO:0000313" key="1">
    <source>
        <dbReference type="EMBL" id="OKP11085.1"/>
    </source>
</evidence>
<dbReference type="EMBL" id="MNBE01000304">
    <property type="protein sequence ID" value="OKP11085.1"/>
    <property type="molecule type" value="Genomic_DNA"/>
</dbReference>
<proteinExistence type="predicted"/>
<dbReference type="Proteomes" id="UP000186955">
    <property type="component" value="Unassembled WGS sequence"/>
</dbReference>
<comment type="caution">
    <text evidence="1">The sequence shown here is derived from an EMBL/GenBank/DDBJ whole genome shotgun (WGS) entry which is preliminary data.</text>
</comment>
<organism evidence="1 2">
    <name type="scientific">Penicillium subrubescens</name>
    <dbReference type="NCBI Taxonomy" id="1316194"/>
    <lineage>
        <taxon>Eukaryota</taxon>
        <taxon>Fungi</taxon>
        <taxon>Dikarya</taxon>
        <taxon>Ascomycota</taxon>
        <taxon>Pezizomycotina</taxon>
        <taxon>Eurotiomycetes</taxon>
        <taxon>Eurotiomycetidae</taxon>
        <taxon>Eurotiales</taxon>
        <taxon>Aspergillaceae</taxon>
        <taxon>Penicillium</taxon>
    </lineage>
</organism>
<name>A0A1Q5UF31_9EURO</name>
<evidence type="ECO:0000313" key="2">
    <source>
        <dbReference type="Proteomes" id="UP000186955"/>
    </source>
</evidence>
<dbReference type="AlphaFoldDB" id="A0A1Q5UF31"/>
<keyword evidence="2" id="KW-1185">Reference proteome</keyword>
<reference evidence="1 2" key="1">
    <citation type="submission" date="2016-10" db="EMBL/GenBank/DDBJ databases">
        <title>Genome sequence of the ascomycete fungus Penicillium subrubescens.</title>
        <authorList>
            <person name="De Vries R.P."/>
            <person name="Peng M."/>
            <person name="Dilokpimol A."/>
            <person name="Hilden K."/>
            <person name="Makela M.R."/>
            <person name="Grigoriev I."/>
            <person name="Riley R."/>
            <person name="Granchi Z."/>
        </authorList>
    </citation>
    <scope>NUCLEOTIDE SEQUENCE [LARGE SCALE GENOMIC DNA]</scope>
    <source>
        <strain evidence="1 2">CBS 132785</strain>
    </source>
</reference>
<gene>
    <name evidence="1" type="ORF">PENSUB_3455</name>
</gene>